<dbReference type="Proteomes" id="UP001476798">
    <property type="component" value="Unassembled WGS sequence"/>
</dbReference>
<sequence length="116" mass="12597">MCMWHHAPSLHFNVQPDVKPLLAGQRELKKVSDAGAFFSRVWGGTQMRQTPCRESPRCKCCYSPSMDKVGHGQTLPIAETFLLTQAQSGSGRSGHSNAALQQLCQVEPTVGVGTPC</sequence>
<gene>
    <name evidence="1" type="ORF">GOODEAATRI_014287</name>
</gene>
<keyword evidence="2" id="KW-1185">Reference proteome</keyword>
<comment type="caution">
    <text evidence="1">The sequence shown here is derived from an EMBL/GenBank/DDBJ whole genome shotgun (WGS) entry which is preliminary data.</text>
</comment>
<evidence type="ECO:0000313" key="2">
    <source>
        <dbReference type="Proteomes" id="UP001476798"/>
    </source>
</evidence>
<organism evidence="1 2">
    <name type="scientific">Goodea atripinnis</name>
    <dbReference type="NCBI Taxonomy" id="208336"/>
    <lineage>
        <taxon>Eukaryota</taxon>
        <taxon>Metazoa</taxon>
        <taxon>Chordata</taxon>
        <taxon>Craniata</taxon>
        <taxon>Vertebrata</taxon>
        <taxon>Euteleostomi</taxon>
        <taxon>Actinopterygii</taxon>
        <taxon>Neopterygii</taxon>
        <taxon>Teleostei</taxon>
        <taxon>Neoteleostei</taxon>
        <taxon>Acanthomorphata</taxon>
        <taxon>Ovalentaria</taxon>
        <taxon>Atherinomorphae</taxon>
        <taxon>Cyprinodontiformes</taxon>
        <taxon>Goodeidae</taxon>
        <taxon>Goodea</taxon>
    </lineage>
</organism>
<reference evidence="1 2" key="1">
    <citation type="submission" date="2021-06" db="EMBL/GenBank/DDBJ databases">
        <authorList>
            <person name="Palmer J.M."/>
        </authorList>
    </citation>
    <scope>NUCLEOTIDE SEQUENCE [LARGE SCALE GENOMIC DNA]</scope>
    <source>
        <strain evidence="1 2">GA_2019</strain>
        <tissue evidence="1">Muscle</tissue>
    </source>
</reference>
<accession>A0ABV0N1L9</accession>
<protein>
    <submittedName>
        <fullName evidence="1">Uncharacterized protein</fullName>
    </submittedName>
</protein>
<evidence type="ECO:0000313" key="1">
    <source>
        <dbReference type="EMBL" id="MEQ2165180.1"/>
    </source>
</evidence>
<dbReference type="EMBL" id="JAHRIO010020991">
    <property type="protein sequence ID" value="MEQ2165180.1"/>
    <property type="molecule type" value="Genomic_DNA"/>
</dbReference>
<name>A0ABV0N1L9_9TELE</name>
<proteinExistence type="predicted"/>